<reference evidence="2" key="1">
    <citation type="submission" date="2021-03" db="EMBL/GenBank/DDBJ databases">
        <title>Draft genome sequence of rust myrtle Austropuccinia psidii MF-1, a brazilian biotype.</title>
        <authorList>
            <person name="Quecine M.C."/>
            <person name="Pachon D.M.R."/>
            <person name="Bonatelli M.L."/>
            <person name="Correr F.H."/>
            <person name="Franceschini L.M."/>
            <person name="Leite T.F."/>
            <person name="Margarido G.R.A."/>
            <person name="Almeida C.A."/>
            <person name="Ferrarezi J.A."/>
            <person name="Labate C.A."/>
        </authorList>
    </citation>
    <scope>NUCLEOTIDE SEQUENCE</scope>
    <source>
        <strain evidence="2">MF-1</strain>
    </source>
</reference>
<comment type="caution">
    <text evidence="2">The sequence shown here is derived from an EMBL/GenBank/DDBJ whole genome shotgun (WGS) entry which is preliminary data.</text>
</comment>
<evidence type="ECO:0000256" key="1">
    <source>
        <dbReference type="SAM" id="MobiDB-lite"/>
    </source>
</evidence>
<feature type="compositionally biased region" description="Basic and acidic residues" evidence="1">
    <location>
        <begin position="110"/>
        <end position="122"/>
    </location>
</feature>
<evidence type="ECO:0000313" key="3">
    <source>
        <dbReference type="Proteomes" id="UP000765509"/>
    </source>
</evidence>
<accession>A0A9Q3CIG5</accession>
<sequence length="122" mass="13987">MQSVQKTLSHPLGQFLAQNPKDPETLFQALRPSHPSFPLCLSISRPMDVIFFPMNQYARNDVIYHYASFFNSNSMVAISNGHFNILTYHNVIKAPNHPEDSSRLKRKSFSIKDKSRHQDVIG</sequence>
<protein>
    <submittedName>
        <fullName evidence="2">Uncharacterized protein</fullName>
    </submittedName>
</protein>
<name>A0A9Q3CIG5_9BASI</name>
<keyword evidence="3" id="KW-1185">Reference proteome</keyword>
<gene>
    <name evidence="2" type="ORF">O181_023030</name>
</gene>
<feature type="region of interest" description="Disordered" evidence="1">
    <location>
        <begin position="96"/>
        <end position="122"/>
    </location>
</feature>
<evidence type="ECO:0000313" key="2">
    <source>
        <dbReference type="EMBL" id="MBW0483315.1"/>
    </source>
</evidence>
<dbReference type="AlphaFoldDB" id="A0A9Q3CIG5"/>
<dbReference type="EMBL" id="AVOT02007177">
    <property type="protein sequence ID" value="MBW0483315.1"/>
    <property type="molecule type" value="Genomic_DNA"/>
</dbReference>
<dbReference type="Proteomes" id="UP000765509">
    <property type="component" value="Unassembled WGS sequence"/>
</dbReference>
<proteinExistence type="predicted"/>
<organism evidence="2 3">
    <name type="scientific">Austropuccinia psidii MF-1</name>
    <dbReference type="NCBI Taxonomy" id="1389203"/>
    <lineage>
        <taxon>Eukaryota</taxon>
        <taxon>Fungi</taxon>
        <taxon>Dikarya</taxon>
        <taxon>Basidiomycota</taxon>
        <taxon>Pucciniomycotina</taxon>
        <taxon>Pucciniomycetes</taxon>
        <taxon>Pucciniales</taxon>
        <taxon>Sphaerophragmiaceae</taxon>
        <taxon>Austropuccinia</taxon>
    </lineage>
</organism>